<evidence type="ECO:0000256" key="1">
    <source>
        <dbReference type="SAM" id="MobiDB-lite"/>
    </source>
</evidence>
<feature type="compositionally biased region" description="Low complexity" evidence="1">
    <location>
        <begin position="51"/>
        <end position="67"/>
    </location>
</feature>
<dbReference type="EMBL" id="CAJNRF010007078">
    <property type="protein sequence ID" value="CAF2088480.1"/>
    <property type="molecule type" value="Genomic_DNA"/>
</dbReference>
<dbReference type="Proteomes" id="UP000676336">
    <property type="component" value="Unassembled WGS sequence"/>
</dbReference>
<evidence type="ECO:0000313" key="7">
    <source>
        <dbReference type="EMBL" id="CAF3978204.1"/>
    </source>
</evidence>
<evidence type="ECO:0000313" key="9">
    <source>
        <dbReference type="EMBL" id="CAF5207075.1"/>
    </source>
</evidence>
<dbReference type="EMBL" id="CAJOBH010004106">
    <property type="protein sequence ID" value="CAF3978204.1"/>
    <property type="molecule type" value="Genomic_DNA"/>
</dbReference>
<evidence type="ECO:0000313" key="2">
    <source>
        <dbReference type="EMBL" id="CAF1093915.1"/>
    </source>
</evidence>
<dbReference type="Proteomes" id="UP000681967">
    <property type="component" value="Unassembled WGS sequence"/>
</dbReference>
<dbReference type="EMBL" id="CAJOBG010000495">
    <property type="protein sequence ID" value="CAF3821734.1"/>
    <property type="molecule type" value="Genomic_DNA"/>
</dbReference>
<evidence type="ECO:0000313" key="8">
    <source>
        <dbReference type="EMBL" id="CAF4892023.1"/>
    </source>
</evidence>
<dbReference type="AlphaFoldDB" id="A0A814NJP0"/>
<dbReference type="Proteomes" id="UP000663855">
    <property type="component" value="Unassembled WGS sequence"/>
</dbReference>
<evidence type="ECO:0000313" key="10">
    <source>
        <dbReference type="Proteomes" id="UP000663855"/>
    </source>
</evidence>
<evidence type="ECO:0000313" key="6">
    <source>
        <dbReference type="EMBL" id="CAF3821734.1"/>
    </source>
</evidence>
<evidence type="ECO:0000313" key="3">
    <source>
        <dbReference type="EMBL" id="CAF1597257.1"/>
    </source>
</evidence>
<dbReference type="Proteomes" id="UP000681720">
    <property type="component" value="Unassembled WGS sequence"/>
</dbReference>
<dbReference type="Proteomes" id="UP000663824">
    <property type="component" value="Unassembled WGS sequence"/>
</dbReference>
<comment type="caution">
    <text evidence="2">The sequence shown here is derived from an EMBL/GenBank/DDBJ whole genome shotgun (WGS) entry which is preliminary data.</text>
</comment>
<feature type="region of interest" description="Disordered" evidence="1">
    <location>
        <begin position="44"/>
        <end position="77"/>
    </location>
</feature>
<dbReference type="EMBL" id="CAJOBI010336781">
    <property type="protein sequence ID" value="CAF5207075.1"/>
    <property type="molecule type" value="Genomic_DNA"/>
</dbReference>
<evidence type="ECO:0000313" key="5">
    <source>
        <dbReference type="EMBL" id="CAF2110151.1"/>
    </source>
</evidence>
<reference evidence="2" key="1">
    <citation type="submission" date="2021-02" db="EMBL/GenBank/DDBJ databases">
        <authorList>
            <person name="Nowell W R."/>
        </authorList>
    </citation>
    <scope>NUCLEOTIDE SEQUENCE</scope>
</reference>
<dbReference type="EMBL" id="CAJNOW010011404">
    <property type="protein sequence ID" value="CAF1597257.1"/>
    <property type="molecule type" value="Genomic_DNA"/>
</dbReference>
<dbReference type="Proteomes" id="UP000663856">
    <property type="component" value="Unassembled WGS sequence"/>
</dbReference>
<keyword evidence="11" id="KW-1185">Reference proteome</keyword>
<name>A0A814NJP0_9BILA</name>
<sequence>MPTESVQQIATTVTAIENLVRASIVNSQPVSSIVNAPVQPSPIANSKTLQSPVTNTTSTTDVVNTVPKPMPPVEPTNDDNFLTLIIKQCRQNRLLEQVIAAINMINALLTQLVQR</sequence>
<proteinExistence type="predicted"/>
<dbReference type="EMBL" id="CAJNRE010012433">
    <property type="protein sequence ID" value="CAF2110151.1"/>
    <property type="molecule type" value="Genomic_DNA"/>
</dbReference>
<dbReference type="EMBL" id="CAJNOV010002223">
    <property type="protein sequence ID" value="CAF1093915.1"/>
    <property type="molecule type" value="Genomic_DNA"/>
</dbReference>
<protein>
    <submittedName>
        <fullName evidence="2">Uncharacterized protein</fullName>
    </submittedName>
</protein>
<gene>
    <name evidence="7" type="ORF">BYL167_LOCUS12462</name>
    <name evidence="2" type="ORF">CJN711_LOCUS6806</name>
    <name evidence="8" type="ORF">GIL414_LOCUS51382</name>
    <name evidence="3" type="ORF">KQP761_LOCUS21854</name>
    <name evidence="5" type="ORF">MBJ925_LOCUS24009</name>
    <name evidence="6" type="ORF">OVN521_LOCUS5092</name>
    <name evidence="9" type="ORF">SMN809_LOCUS77220</name>
    <name evidence="4" type="ORF">WKI299_LOCUS17687</name>
</gene>
<accession>A0A814NJP0</accession>
<dbReference type="EMBL" id="CAJOBJ010173548">
    <property type="protein sequence ID" value="CAF4892023.1"/>
    <property type="molecule type" value="Genomic_DNA"/>
</dbReference>
<evidence type="ECO:0000313" key="4">
    <source>
        <dbReference type="EMBL" id="CAF2088480.1"/>
    </source>
</evidence>
<evidence type="ECO:0000313" key="11">
    <source>
        <dbReference type="Proteomes" id="UP000663866"/>
    </source>
</evidence>
<organism evidence="2 10">
    <name type="scientific">Rotaria magnacalcarata</name>
    <dbReference type="NCBI Taxonomy" id="392030"/>
    <lineage>
        <taxon>Eukaryota</taxon>
        <taxon>Metazoa</taxon>
        <taxon>Spiralia</taxon>
        <taxon>Gnathifera</taxon>
        <taxon>Rotifera</taxon>
        <taxon>Eurotatoria</taxon>
        <taxon>Bdelloidea</taxon>
        <taxon>Philodinida</taxon>
        <taxon>Philodinidae</taxon>
        <taxon>Rotaria</taxon>
    </lineage>
</organism>
<dbReference type="Proteomes" id="UP000663866">
    <property type="component" value="Unassembled WGS sequence"/>
</dbReference>
<dbReference type="Proteomes" id="UP000663834">
    <property type="component" value="Unassembled WGS sequence"/>
</dbReference>